<keyword evidence="4" id="KW-1185">Reference proteome</keyword>
<evidence type="ECO:0000313" key="4">
    <source>
        <dbReference type="Proteomes" id="UP000264492"/>
    </source>
</evidence>
<dbReference type="InterPro" id="IPR003675">
    <property type="entry name" value="Rce1/LyrA-like_dom"/>
</dbReference>
<comment type="caution">
    <text evidence="3">The sequence shown here is derived from an EMBL/GenBank/DDBJ whole genome shotgun (WGS) entry which is preliminary data.</text>
</comment>
<keyword evidence="1" id="KW-1133">Transmembrane helix</keyword>
<dbReference type="GO" id="GO:0008237">
    <property type="term" value="F:metallopeptidase activity"/>
    <property type="evidence" value="ECO:0007669"/>
    <property type="project" value="UniProtKB-KW"/>
</dbReference>
<dbReference type="EMBL" id="QTSU01000003">
    <property type="protein sequence ID" value="RDZ26564.1"/>
    <property type="molecule type" value="Genomic_DNA"/>
</dbReference>
<keyword evidence="3" id="KW-0645">Protease</keyword>
<dbReference type="InterPro" id="IPR052710">
    <property type="entry name" value="CAAX_protease"/>
</dbReference>
<feature type="transmembrane region" description="Helical" evidence="1">
    <location>
        <begin position="77"/>
        <end position="97"/>
    </location>
</feature>
<name>A0A371JY43_9GAMM</name>
<gene>
    <name evidence="3" type="ORF">DX914_16385</name>
</gene>
<dbReference type="Pfam" id="PF02517">
    <property type="entry name" value="Rce1-like"/>
    <property type="match status" value="1"/>
</dbReference>
<dbReference type="PANTHER" id="PTHR36435">
    <property type="entry name" value="SLR1288 PROTEIN"/>
    <property type="match status" value="1"/>
</dbReference>
<feature type="transmembrane region" description="Helical" evidence="1">
    <location>
        <begin position="118"/>
        <end position="137"/>
    </location>
</feature>
<protein>
    <submittedName>
        <fullName evidence="3">CPBP family intramembrane metalloprotease</fullName>
    </submittedName>
</protein>
<keyword evidence="1" id="KW-0472">Membrane</keyword>
<reference evidence="3 4" key="1">
    <citation type="submission" date="2018-08" db="EMBL/GenBank/DDBJ databases">
        <title>Lysobacter sp. zong2l5, whole genome shotgun sequence.</title>
        <authorList>
            <person name="Zhang X."/>
            <person name="Feng G."/>
            <person name="Zhu H."/>
        </authorList>
    </citation>
    <scope>NUCLEOTIDE SEQUENCE [LARGE SCALE GENOMIC DNA]</scope>
    <source>
        <strain evidence="4">zong2l5</strain>
    </source>
</reference>
<feature type="transmembrane region" description="Helical" evidence="1">
    <location>
        <begin position="26"/>
        <end position="50"/>
    </location>
</feature>
<dbReference type="GO" id="GO:0004175">
    <property type="term" value="F:endopeptidase activity"/>
    <property type="evidence" value="ECO:0007669"/>
    <property type="project" value="UniProtKB-ARBA"/>
</dbReference>
<keyword evidence="3" id="KW-0378">Hydrolase</keyword>
<dbReference type="Proteomes" id="UP000264492">
    <property type="component" value="Unassembled WGS sequence"/>
</dbReference>
<accession>A0A371JY43</accession>
<feature type="domain" description="CAAX prenyl protease 2/Lysostaphin resistance protein A-like" evidence="2">
    <location>
        <begin position="162"/>
        <end position="261"/>
    </location>
</feature>
<sequence length="270" mass="28588">MSALDPAVAPAPLPRPRTAAVVAHSLLDLILAAALMLALSLAGMLAWSFWRGLDVAMRQPGLAPERVAAAIGQPGPLAQILVSLLAMGGAAVAVYLLRRRANREQRAAAWQALRRPATWGWALGTGLATFGLSAALSELGRALGAEPVPTNVEMIQAALRSHPLLTLLFAVALAPAYEELLFRRVLFGRYWAAGLPWLGIAFSSLAFALLHELPGISQNGPGAIVLLWLTYAAIGAAFAWVYRRTGSLWAAVLAHGTNNLLACALLQWQG</sequence>
<feature type="transmembrane region" description="Helical" evidence="1">
    <location>
        <begin position="157"/>
        <end position="177"/>
    </location>
</feature>
<evidence type="ECO:0000313" key="3">
    <source>
        <dbReference type="EMBL" id="RDZ26564.1"/>
    </source>
</evidence>
<dbReference type="RefSeq" id="WP_115860718.1">
    <property type="nucleotide sequence ID" value="NZ_QTSU01000003.1"/>
</dbReference>
<keyword evidence="3" id="KW-0482">Metalloprotease</keyword>
<evidence type="ECO:0000256" key="1">
    <source>
        <dbReference type="SAM" id="Phobius"/>
    </source>
</evidence>
<proteinExistence type="predicted"/>
<feature type="transmembrane region" description="Helical" evidence="1">
    <location>
        <begin position="222"/>
        <end position="241"/>
    </location>
</feature>
<organism evidence="3 4">
    <name type="scientific">Lysobacter silvisoli</name>
    <dbReference type="NCBI Taxonomy" id="2293254"/>
    <lineage>
        <taxon>Bacteria</taxon>
        <taxon>Pseudomonadati</taxon>
        <taxon>Pseudomonadota</taxon>
        <taxon>Gammaproteobacteria</taxon>
        <taxon>Lysobacterales</taxon>
        <taxon>Lysobacteraceae</taxon>
        <taxon>Lysobacter</taxon>
    </lineage>
</organism>
<evidence type="ECO:0000259" key="2">
    <source>
        <dbReference type="Pfam" id="PF02517"/>
    </source>
</evidence>
<dbReference type="GO" id="GO:0006508">
    <property type="term" value="P:proteolysis"/>
    <property type="evidence" value="ECO:0007669"/>
    <property type="project" value="UniProtKB-KW"/>
</dbReference>
<feature type="transmembrane region" description="Helical" evidence="1">
    <location>
        <begin position="189"/>
        <end position="210"/>
    </location>
</feature>
<dbReference type="PANTHER" id="PTHR36435:SF1">
    <property type="entry name" value="CAAX AMINO TERMINAL PROTEASE FAMILY PROTEIN"/>
    <property type="match status" value="1"/>
</dbReference>
<keyword evidence="1" id="KW-0812">Transmembrane</keyword>
<dbReference type="GO" id="GO:0080120">
    <property type="term" value="P:CAAX-box protein maturation"/>
    <property type="evidence" value="ECO:0007669"/>
    <property type="project" value="UniProtKB-ARBA"/>
</dbReference>
<dbReference type="AlphaFoldDB" id="A0A371JY43"/>
<dbReference type="OrthoDB" id="6024813at2"/>